<dbReference type="PROSITE" id="PS00012">
    <property type="entry name" value="PHOSPHOPANTETHEINE"/>
    <property type="match status" value="4"/>
</dbReference>
<dbReference type="PANTHER" id="PTHR45527">
    <property type="entry name" value="NONRIBOSOMAL PEPTIDE SYNTHETASE"/>
    <property type="match status" value="1"/>
</dbReference>
<dbReference type="SUPFAM" id="SSF52777">
    <property type="entry name" value="CoA-dependent acyltransferases"/>
    <property type="match status" value="12"/>
</dbReference>
<evidence type="ECO:0000256" key="2">
    <source>
        <dbReference type="ARBA" id="ARBA00022450"/>
    </source>
</evidence>
<feature type="domain" description="Carrier" evidence="7">
    <location>
        <begin position="1619"/>
        <end position="1696"/>
    </location>
</feature>
<proteinExistence type="inferred from homology"/>
<sequence>MPARTLSADEMSAEMDDTLSILNPMPTRLDGPKLLHELISGPGKSGTALEYLDADGETTKLSYADLHRKANTLARRLAQIRREASLGTPGIVPIYIPQCPSLYISQLAILKSGAAFCPLNLDVPEERLKFILKDTAAAILLTTTAMRASLPDLADVTIVAIDDGPSSSDSDSDTSEPSEDEPTCTNTSPLAYIMYTSGSTGLPKAVCLSHQAATQSLLAHDRFIPTFSRFLQFASPTFDVSVFEIFFPWFRGSTLVSVERGRLLGDLPGTITALNIDAAELTPSVAASLVRTRDNVPTLRTLLTIGEMLNPQVIQQFGGSADKPGILYGMYGPTEAAIHCTLQPDFAADLPAGTIGIPLETVSCFIVKPAESNDRAGEIEILPIGEIGELAVGGHQLADGYLNREEQTRAAFITHPKFGKLYRTGDKARLLQNGRLECHGRISSGQVKLRGQRVELGEIEHAASKADGCHAVVASVISGLLILFCIADASTISPSEIKSACQKWLPAYMIPSDIVLLPDFPYLPSGKVDKKKLENDYASENSNSETEVSGMSAEAKEIAQTIQSALGVSINSTTDLGAAGLDSLKAIQVACELRKHGYAEVGALELLSVTNLAALVELLQIKGIDEHAHVDQAERWQSVVSELRSRVEKDLGSEPMISNIQEILPCTPLQDAMLVETARQPQAYCNELLFSVNGNFSVEHMRKAVFALADKHTSLRSGFWASGISDSAYAQIVWKSVDASQFASVDSWMSEWSISNQEMLLRPLRFQYKKSETNAQLLINIHHALYDQWSVEIILEDLESLLRDVQVPERPSFEAVNKFYSHQRHEDQTQHIDFWQEYLSSGTSGRLPNLSPKKIPRQPLRSVSHTIDIDMEMLRQTAKEYACSPHVFFQAAYCMLLSWYMGTDDVVFGTVFSGRTLPIAEVENIVGPLLSTLPLRVNISESRKFRDMLRRFQGDNREIMQHSAVSLADINKACGVAPDEALFDSIFVWQETARSDVQHKPLLQLDEARDFLEFNLTLELEPSQQGVSAKATYQPSILPPRQVEVFLQQLDELVNLAAARPDMLISESGSHLPVSIMSIANPEPKHFSYRAGLGSVVEKHARDTPNKLALTFAHNIQESDVEIESLTYEGLNVRANKLASYLISQGVKSNELICICMDKSIDLYVAILAIVKAGCGYLPLVPETPSARIRQILSEANVNTCLTDSSTTPTINDLSLCSTINVTMIDIARQSQTNPKVAFEPSDIAYAVFTSGTTGKPKGVLVTQENILSNLEVLSGIYPVRKDSRLLQACNQAFDVSVFEIFFTWYSGMCLCSASKDVLFRDIELAINKLDITHLSLTPTVAALTDPSHIPKVQFLVTAGEAVTHHVHGAWAGKGLYQGYGPSETTNICTVNPAVKPDHVINNIGPPFENTSAFVLTQDSEFHVVPCGGLGELCFGGQQVFRGYQNMPELTESKIIDHPKYGRVYRSGDLGRLLPDGTILIQGRTDDQRKIRGQRIELGEISSRLLEIPNVQDCAIEIVKTTDKERLMAFWIPVGHSKDVYTVLHPDKSMQEIMTSIFAHLADHLPVYMIPDALVPVSAIPQTTQGKIDRRQLSRDGSMLSVEDLNACSQDFAGDKDTTELSVKETHLLSALADTLNLPSTSIGRSTSFFALGLDSVSAIRFATKLRTQHGYQADVSHILKRSTIAKLAAKLDDGQMKPSVSSKNDTVSSFEAAIGLDIIESVISQLREQSQIVGQVLPCTPLQEAMLSSASGPEQSSAYRNKTLFRLQGKPDKLKASWEAMMKRHGILRTTFIMTESTRFPFVQAVLSESTLPWEEFDHVPDDLSALVHDAKSSETPGYMPPWKIQVYKSGPVIYLLLEMHHALYDANAMANLLQEVEELYEDHELPAPVSFKPFLDHMLSASLEQADDFFTAQLRNFIPKPFEKMKHSQSKNGFGAVVANIGCSSKTVEEFLSKHSTTMLGLTQAMWAKALSAAQGYSDVCFGNVVSGRTVPVDGIESLVAPCFNTLPVRIDLSKHQSNLRLIKALQGGNVDALPHQLTSLRRIQGQAGTGGRRLFDSLVLLQQKPTDLNPEIWSLEHESGDMDLPCIVELTPSDDSYALSLHFNRSYLEDGVVQRLHQACLAAFASCIRYPSSDVFDFVDFDKDVIAGSLKPDDKYMQSAEAAQRKELQQPETSDNDAWSPLELQIRAAYSAISSAPEDRIGKDTTIYRIGLDSISAIQVASRLRKEGLSLQASDVMESPSCSELASVVQTRSQTPVISTPAFDLENFDKRYRSVVLDSQKVSTDQIEAVRPCTAVQSGMLSEYVHSGGHQYFNHMFYAVDENSSFETLKNAWVKVVAQHEMLRTGFINTDDHENPFVMSTYKSPDVHDLCLQVSSEDGAKYDDYERAASESVKEKLHLPPWRWSLLEINQTQCLQFSAHHAIFDAESLRMIISDLQSALRDDAVPGRQSIGSALSYILSSSQKDPEQQRIFWSQKLGGAPVTRFPNLTPLRTPDTKAVVVERLFSLQRSEIEARCQESGVSMQSVGQAAWARLLSAYTGESLVTFGVVFSGRTAPETADTAFPCITTLPVSSNTAVDDSQLLQDLMSYNAGVQKHQFTSLTDIQKYAELPNEALFDSLFVYQRPLSNDGSETSWKVMHESASVELSVSIEMEALPDDKLGLRLTVNPAQIPQEQGKIMLQQMEAIIAGLFSIEDSIDASVLSVVPPKDPIIPTDFIYLHEMTEAAVRDHPDRIAMEFVVNLEDEQITSRKWTYRQLDEEANKIAHLLLESGAKSGDIIATSFDKCPEASFAFFGILKAGCAFCAIDPTAPAARKAFILQDSNARVLLTSASIKSELEGLTQCGVINLINLDSKESLSSSPVPTPDLSSSSVSYVLYTSGTTGTPKGCEITHDNAVQLVMAFKRLFSGRWTDESRWLQFASYHFDVSVLEQFWTWIVGMRLVCAPRDLILEDIMGFLDTMQITHLDLTPSLGRLLDPAMVPSLHKGVFITGGEALKQDQINTWGDIGCLFNFYGPTECTIGVTVFPSVPKEGKPSNIGWQFDNVGCYVLTPGSQTPVLRGAVGELCISGKLVGKGYLNRPELTADCFPYLEDFGERVYRTGDLVRLFHDGSIDFMGRKDNQVKLRGQRLEIDEIEAVIKRCQGIQDTVCVVAKHPKQQKDQLIAFIGIDESRKQGKPELCPAESTKHLIQAARTACEEHLPGYMVPTHFLPIQRIPLSVNNKVEEKLLRQLYADMPATTLQTYAVQADSQRPLSDGEKKVSKVLAELLKIEVDDLKPSSNIFTLGLNSISAIQLSRKLKASGFANAQVATILKNSSISKLAKALATSTDQTDGEIADARQTISACRQKHLGTVTRVLRCKVDDIEAIVPCTPLQQGIISRSLASETCLYFNTFRYGAQGVDLAKLEKAFNEALARTQILRTFFVETDDGYVQAVRKTGHLPWWTLEVYDLASVDSVFAKRKQKWRSYNTAHLTVPFEIVIVRSGSETFLSVDMHHALYDGNSFDMLMNNVSKLYNSEEADFGKSFVDCLPFGPLRNVQGAKKFWLDHLSDVDPTAMKSVTDRKTDRDVLCTASLGVLQQVDELRRSLGVTIQALVQACWIATLRKYHHGAVGTVVSGRSIDFDGIENVIGPLFNTIPFYLRCDSGDSWKTLVQRCHEFNTAALPYQHTPLRDIMKWCNKGRSEPLFDTLFVFQGALDSSTTNTSILIPQADDHFEADYPLSFEAEEAGDGQLNVTLAAKGSICDDEKARELIEEFHQAVRAMVGAPEDDVGVSIGHTFEQPTRTVNGDSANTHKSGTASFDWTLEATTIRSEMATLADVSEEDVNEDTSIFEIGLDSVDAVKLSSRLKKKNLALPVSTIMKSQTIAHMSSTLQPTKEDIPNDKSEQTFQELGKKLTAYAQSHIDGTHSLERVLPASPMQEALVSEMVRSSYRAYFNHDIMKIPKDVDPESLEKAWRKVIEASPILRTGFLEIDDPEMETTFAQIIYKHDDSRPLEFGFVKVPTEDAITEHLDQIGSDVASAALTQPQLHLTWAVTPQDRYLVFSIAHALYDGHSLSLLHHDVLRAYNDVLQPRPFYDEILRDTFGGSNEEAVTFWRDLLAHANKTHLPRRHTPKEFDLTTHRTEKTSQLSSDDLTSFCKLQGVTLQAVCQTAWAFVLAQTVQSLDVMFGVVLAGRDSELAEEVMFPMMNTVVMRSVLHGSRKDMLQSIQATISDISNHQHFPLRRIQASCQGQVQAGSSQNDAFFDTLFTFQRRPDNADDVTQTLYESVNGASEVEYPVAIEAEIVDGSLIWRVACKSSAFDEPDVNDLLATIDTVLQAIVSGPHEPTLTFQDQEVSVCGLPAFKQQVEAGEEQTSESSEETVVDADDWSDTETMIREVIGKVTKTPKTEISKSVALQNLGVDSINAIKISALLRQKSIKITVSEIVRAGTISKIATVAQKKKKNQTAKPSGESAENTIAGLMSQKGFTAERFGYDGQSIEQILPATAGQVYMLGAWLATNGQLFYGEFEYVTTVSTTMASIEQAWQKLVSNNAVLRTVFVATQDDDTPYLQLVLRNAPASFVNLDEQKSSSELEQPFVKLSVQSSDNGYKLRVKIHHALYDAISLSLLSQALGGYLQGSTPALQPSSTFADFIAQPLGATEKSGKKAFWTNYLQGTQCPQLESDSLASSRHIEIYDPRAMSDMPKFETALRKQGISLQAVFFAAYARAYSYNTDPTAEDVIIGIYLANRSHLENLSNLTAPTLNLAPLRVRSPTRTSLSELAKQIQKDLQDIGTPENSSVGLWEIEAWTGVKIDTFVNFVKVPDSDEDNTNQAVVMDQGAEDQRIQKRSRVSDAVEEKFVVPEEMRHEALKKTYKRSLDIEATVADGSLGIGVFGWEDMMDLEQAEGLIEELKIEIEEILG</sequence>
<feature type="compositionally biased region" description="Acidic residues" evidence="6">
    <location>
        <begin position="170"/>
        <end position="182"/>
    </location>
</feature>
<dbReference type="PROSITE" id="PS00455">
    <property type="entry name" value="AMP_BINDING"/>
    <property type="match status" value="2"/>
</dbReference>
<dbReference type="EMBL" id="KL584975">
    <property type="protein sequence ID" value="KEQ89002.1"/>
    <property type="molecule type" value="Genomic_DNA"/>
</dbReference>
<gene>
    <name evidence="8" type="ORF">M438DRAFT_264428</name>
</gene>
<dbReference type="InterPro" id="IPR000873">
    <property type="entry name" value="AMP-dep_synth/lig_dom"/>
</dbReference>
<organism evidence="8 9">
    <name type="scientific">Aureobasidium pullulans EXF-150</name>
    <dbReference type="NCBI Taxonomy" id="1043002"/>
    <lineage>
        <taxon>Eukaryota</taxon>
        <taxon>Fungi</taxon>
        <taxon>Dikarya</taxon>
        <taxon>Ascomycota</taxon>
        <taxon>Pezizomycotina</taxon>
        <taxon>Dothideomycetes</taxon>
        <taxon>Dothideomycetidae</taxon>
        <taxon>Dothideales</taxon>
        <taxon>Saccotheciaceae</taxon>
        <taxon>Aureobasidium</taxon>
    </lineage>
</organism>
<dbReference type="Pfam" id="PF00668">
    <property type="entry name" value="Condensation"/>
    <property type="match status" value="6"/>
</dbReference>
<keyword evidence="4" id="KW-0436">Ligase</keyword>
<evidence type="ECO:0000256" key="3">
    <source>
        <dbReference type="ARBA" id="ARBA00022553"/>
    </source>
</evidence>
<dbReference type="Proteomes" id="UP000030706">
    <property type="component" value="Unassembled WGS sequence"/>
</dbReference>
<dbReference type="InterPro" id="IPR020845">
    <property type="entry name" value="AMP-binding_CS"/>
</dbReference>
<evidence type="ECO:0000313" key="8">
    <source>
        <dbReference type="EMBL" id="KEQ89002.1"/>
    </source>
</evidence>
<comment type="similarity">
    <text evidence="5">Belongs to the NRP synthetase family.</text>
</comment>
<dbReference type="Pfam" id="PF00550">
    <property type="entry name" value="PP-binding"/>
    <property type="match status" value="6"/>
</dbReference>
<evidence type="ECO:0000256" key="6">
    <source>
        <dbReference type="SAM" id="MobiDB-lite"/>
    </source>
</evidence>
<dbReference type="SUPFAM" id="SSF56801">
    <property type="entry name" value="Acetyl-CoA synthetase-like"/>
    <property type="match status" value="3"/>
</dbReference>
<feature type="domain" description="Carrier" evidence="7">
    <location>
        <begin position="549"/>
        <end position="623"/>
    </location>
</feature>
<dbReference type="InterPro" id="IPR023213">
    <property type="entry name" value="CAT-like_dom_sf"/>
</dbReference>
<dbReference type="InterPro" id="IPR001242">
    <property type="entry name" value="Condensation_dom"/>
</dbReference>
<dbReference type="InterPro" id="IPR036736">
    <property type="entry name" value="ACP-like_sf"/>
</dbReference>
<dbReference type="GeneID" id="40742257"/>
<dbReference type="Gene3D" id="1.10.1200.10">
    <property type="entry name" value="ACP-like"/>
    <property type="match status" value="6"/>
</dbReference>
<feature type="region of interest" description="Disordered" evidence="6">
    <location>
        <begin position="164"/>
        <end position="186"/>
    </location>
</feature>
<dbReference type="InterPro" id="IPR020806">
    <property type="entry name" value="PKS_PP-bd"/>
</dbReference>
<dbReference type="FunFam" id="3.30.300.30:FF:000033">
    <property type="entry name" value="Nonribosomal siderophore peptide synthase SidC"/>
    <property type="match status" value="1"/>
</dbReference>
<protein>
    <submittedName>
        <fullName evidence="8">Peptide synthetase</fullName>
    </submittedName>
</protein>
<dbReference type="FunFam" id="3.30.300.30:FF:000015">
    <property type="entry name" value="Nonribosomal peptide synthase SidD"/>
    <property type="match status" value="1"/>
</dbReference>
<keyword evidence="9" id="KW-1185">Reference proteome</keyword>
<evidence type="ECO:0000256" key="1">
    <source>
        <dbReference type="ARBA" id="ARBA00004924"/>
    </source>
</evidence>
<dbReference type="SMART" id="SM01294">
    <property type="entry name" value="PKS_PP_betabranch"/>
    <property type="match status" value="1"/>
</dbReference>
<dbReference type="OrthoDB" id="416786at2759"/>
<dbReference type="PROSITE" id="PS50075">
    <property type="entry name" value="CARRIER"/>
    <property type="match status" value="6"/>
</dbReference>
<dbReference type="PANTHER" id="PTHR45527:SF1">
    <property type="entry name" value="FATTY ACID SYNTHASE"/>
    <property type="match status" value="1"/>
</dbReference>
<dbReference type="GO" id="GO:0016874">
    <property type="term" value="F:ligase activity"/>
    <property type="evidence" value="ECO:0007669"/>
    <property type="project" value="UniProtKB-KW"/>
</dbReference>
<feature type="domain" description="Carrier" evidence="7">
    <location>
        <begin position="4370"/>
        <end position="4446"/>
    </location>
</feature>
<dbReference type="SUPFAM" id="SSF47336">
    <property type="entry name" value="ACP-like"/>
    <property type="match status" value="5"/>
</dbReference>
<evidence type="ECO:0000313" key="9">
    <source>
        <dbReference type="Proteomes" id="UP000030706"/>
    </source>
</evidence>
<dbReference type="GO" id="GO:0043041">
    <property type="term" value="P:amino acid activation for nonribosomal peptide biosynthetic process"/>
    <property type="evidence" value="ECO:0007669"/>
    <property type="project" value="TreeGrafter"/>
</dbReference>
<dbReference type="CDD" id="cd05918">
    <property type="entry name" value="A_NRPS_SidN3_like"/>
    <property type="match status" value="3"/>
</dbReference>
<dbReference type="NCBIfam" id="TIGR01733">
    <property type="entry name" value="AA-adenyl-dom"/>
    <property type="match status" value="2"/>
</dbReference>
<dbReference type="RefSeq" id="XP_029765189.1">
    <property type="nucleotide sequence ID" value="XM_029899951.1"/>
</dbReference>
<dbReference type="CDD" id="cd19542">
    <property type="entry name" value="CT_NRPS-like"/>
    <property type="match status" value="4"/>
</dbReference>
<dbReference type="Gene3D" id="3.30.559.10">
    <property type="entry name" value="Chloramphenicol acetyltransferase-like domain"/>
    <property type="match status" value="6"/>
</dbReference>
<feature type="domain" description="Carrier" evidence="7">
    <location>
        <begin position="3257"/>
        <end position="3331"/>
    </location>
</feature>
<dbReference type="HOGENOM" id="CLU_000092_2_0_1"/>
<dbReference type="SMART" id="SM00823">
    <property type="entry name" value="PKS_PP"/>
    <property type="match status" value="5"/>
</dbReference>
<dbReference type="Gene3D" id="3.30.559.30">
    <property type="entry name" value="Nonribosomal peptide synthetase, condensation domain"/>
    <property type="match status" value="6"/>
</dbReference>
<dbReference type="GO" id="GO:0010106">
    <property type="term" value="P:cellular response to iron ion starvation"/>
    <property type="evidence" value="ECO:0007669"/>
    <property type="project" value="UniProtKB-ARBA"/>
</dbReference>
<keyword evidence="3" id="KW-0597">Phosphoprotein</keyword>
<feature type="domain" description="Carrier" evidence="7">
    <location>
        <begin position="3806"/>
        <end position="3879"/>
    </location>
</feature>
<dbReference type="GO" id="GO:0031177">
    <property type="term" value="F:phosphopantetheine binding"/>
    <property type="evidence" value="ECO:0007669"/>
    <property type="project" value="InterPro"/>
</dbReference>
<name>A0A074Y465_AURPU</name>
<dbReference type="InterPro" id="IPR010071">
    <property type="entry name" value="AA_adenyl_dom"/>
</dbReference>
<dbReference type="Gene3D" id="3.40.50.12780">
    <property type="entry name" value="N-terminal domain of ligase-like"/>
    <property type="match status" value="3"/>
</dbReference>
<accession>A0A074Y465</accession>
<dbReference type="STRING" id="1043002.A0A074Y465"/>
<keyword evidence="2" id="KW-0596">Phosphopantetheine</keyword>
<dbReference type="GO" id="GO:0005737">
    <property type="term" value="C:cytoplasm"/>
    <property type="evidence" value="ECO:0007669"/>
    <property type="project" value="TreeGrafter"/>
</dbReference>
<evidence type="ECO:0000256" key="5">
    <source>
        <dbReference type="ARBA" id="ARBA00029454"/>
    </source>
</evidence>
<dbReference type="FunFam" id="3.40.50.12780:FF:000024">
    <property type="entry name" value="Nonribosomal siderophore peptide synthase SidC"/>
    <property type="match status" value="2"/>
</dbReference>
<dbReference type="InterPro" id="IPR045851">
    <property type="entry name" value="AMP-bd_C_sf"/>
</dbReference>
<dbReference type="InterPro" id="IPR006162">
    <property type="entry name" value="Ppantetheine_attach_site"/>
</dbReference>
<dbReference type="InterPro" id="IPR042099">
    <property type="entry name" value="ANL_N_sf"/>
</dbReference>
<reference evidence="8 9" key="1">
    <citation type="journal article" date="2014" name="BMC Genomics">
        <title>Genome sequencing of four Aureobasidium pullulans varieties: biotechnological potential, stress tolerance, and description of new species.</title>
        <authorList>
            <person name="Gostin Ar C."/>
            <person name="Ohm R.A."/>
            <person name="Kogej T."/>
            <person name="Sonjak S."/>
            <person name="Turk M."/>
            <person name="Zajc J."/>
            <person name="Zalar P."/>
            <person name="Grube M."/>
            <person name="Sun H."/>
            <person name="Han J."/>
            <person name="Sharma A."/>
            <person name="Chiniquy J."/>
            <person name="Ngan C.Y."/>
            <person name="Lipzen A."/>
            <person name="Barry K."/>
            <person name="Grigoriev I.V."/>
            <person name="Gunde-Cimerman N."/>
        </authorList>
    </citation>
    <scope>NUCLEOTIDE SEQUENCE [LARGE SCALE GENOMIC DNA]</scope>
    <source>
        <strain evidence="8 9">EXF-150</strain>
    </source>
</reference>
<comment type="pathway">
    <text evidence="1">Siderophore biosynthesis.</text>
</comment>
<dbReference type="InterPro" id="IPR009081">
    <property type="entry name" value="PP-bd_ACP"/>
</dbReference>
<evidence type="ECO:0000259" key="7">
    <source>
        <dbReference type="PROSITE" id="PS50075"/>
    </source>
</evidence>
<dbReference type="NCBIfam" id="NF003417">
    <property type="entry name" value="PRK04813.1"/>
    <property type="match status" value="3"/>
</dbReference>
<dbReference type="GO" id="GO:0031169">
    <property type="term" value="P:ferrichrome biosynthetic process"/>
    <property type="evidence" value="ECO:0007669"/>
    <property type="project" value="UniProtKB-ARBA"/>
</dbReference>
<feature type="domain" description="Carrier" evidence="7">
    <location>
        <begin position="2180"/>
        <end position="2256"/>
    </location>
</feature>
<dbReference type="Pfam" id="PF00501">
    <property type="entry name" value="AMP-binding"/>
    <property type="match status" value="3"/>
</dbReference>
<dbReference type="Gene3D" id="3.30.300.30">
    <property type="match status" value="3"/>
</dbReference>
<evidence type="ECO:0000256" key="4">
    <source>
        <dbReference type="ARBA" id="ARBA00022598"/>
    </source>
</evidence>